<feature type="transmembrane region" description="Helical" evidence="5">
    <location>
        <begin position="6"/>
        <end position="32"/>
    </location>
</feature>
<evidence type="ECO:0000256" key="4">
    <source>
        <dbReference type="ARBA" id="ARBA00023136"/>
    </source>
</evidence>
<accession>A0A9X6NDT3</accession>
<dbReference type="SUPFAM" id="SSF81321">
    <property type="entry name" value="Family A G protein-coupled receptor-like"/>
    <property type="match status" value="1"/>
</dbReference>
<dbReference type="AlphaFoldDB" id="A0A9X6NDT3"/>
<feature type="transmembrane region" description="Helical" evidence="5">
    <location>
        <begin position="355"/>
        <end position="376"/>
    </location>
</feature>
<dbReference type="Gene3D" id="1.20.1070.10">
    <property type="entry name" value="Rhodopsin 7-helix transmembrane proteins"/>
    <property type="match status" value="1"/>
</dbReference>
<evidence type="ECO:0000313" key="8">
    <source>
        <dbReference type="Proteomes" id="UP000192578"/>
    </source>
</evidence>
<dbReference type="EMBL" id="MTYJ01000253">
    <property type="protein sequence ID" value="OWA52142.1"/>
    <property type="molecule type" value="Genomic_DNA"/>
</dbReference>
<comment type="caution">
    <text evidence="7">The sequence shown here is derived from an EMBL/GenBank/DDBJ whole genome shotgun (WGS) entry which is preliminary data.</text>
</comment>
<proteinExistence type="predicted"/>
<feature type="transmembrane region" description="Helical" evidence="5">
    <location>
        <begin position="93"/>
        <end position="118"/>
    </location>
</feature>
<keyword evidence="3 5" id="KW-1133">Transmembrane helix</keyword>
<feature type="transmembrane region" description="Helical" evidence="5">
    <location>
        <begin position="53"/>
        <end position="73"/>
    </location>
</feature>
<keyword evidence="8" id="KW-1185">Reference proteome</keyword>
<evidence type="ECO:0000256" key="1">
    <source>
        <dbReference type="ARBA" id="ARBA00004370"/>
    </source>
</evidence>
<keyword evidence="4 5" id="KW-0472">Membrane</keyword>
<evidence type="ECO:0000259" key="6">
    <source>
        <dbReference type="PROSITE" id="PS50262"/>
    </source>
</evidence>
<keyword evidence="2 5" id="KW-0812">Transmembrane</keyword>
<evidence type="ECO:0000256" key="5">
    <source>
        <dbReference type="SAM" id="Phobius"/>
    </source>
</evidence>
<gene>
    <name evidence="7" type="ORF">BV898_16603</name>
</gene>
<feature type="transmembrane region" description="Helical" evidence="5">
    <location>
        <begin position="315"/>
        <end position="335"/>
    </location>
</feature>
<feature type="domain" description="G-protein coupled receptors family 1 profile" evidence="6">
    <location>
        <begin position="26"/>
        <end position="235"/>
    </location>
</feature>
<protein>
    <recommendedName>
        <fullName evidence="6">G-protein coupled receptors family 1 profile domain-containing protein</fullName>
    </recommendedName>
</protein>
<feature type="transmembrane region" description="Helical" evidence="5">
    <location>
        <begin position="195"/>
        <end position="216"/>
    </location>
</feature>
<evidence type="ECO:0000256" key="3">
    <source>
        <dbReference type="ARBA" id="ARBA00022989"/>
    </source>
</evidence>
<name>A0A9X6NDT3_HYPEX</name>
<dbReference type="GO" id="GO:0016020">
    <property type="term" value="C:membrane"/>
    <property type="evidence" value="ECO:0007669"/>
    <property type="project" value="UniProtKB-SubCell"/>
</dbReference>
<dbReference type="PROSITE" id="PS50262">
    <property type="entry name" value="G_PROTEIN_RECEP_F1_2"/>
    <property type="match status" value="1"/>
</dbReference>
<feature type="transmembrane region" description="Helical" evidence="5">
    <location>
        <begin position="139"/>
        <end position="159"/>
    </location>
</feature>
<organism evidence="7 8">
    <name type="scientific">Hypsibius exemplaris</name>
    <name type="common">Freshwater tardigrade</name>
    <dbReference type="NCBI Taxonomy" id="2072580"/>
    <lineage>
        <taxon>Eukaryota</taxon>
        <taxon>Metazoa</taxon>
        <taxon>Ecdysozoa</taxon>
        <taxon>Tardigrada</taxon>
        <taxon>Eutardigrada</taxon>
        <taxon>Parachela</taxon>
        <taxon>Hypsibioidea</taxon>
        <taxon>Hypsibiidae</taxon>
        <taxon>Hypsibius</taxon>
    </lineage>
</organism>
<evidence type="ECO:0000313" key="7">
    <source>
        <dbReference type="EMBL" id="OWA52142.1"/>
    </source>
</evidence>
<dbReference type="InterPro" id="IPR017452">
    <property type="entry name" value="GPCR_Rhodpsn_7TM"/>
</dbReference>
<dbReference type="Proteomes" id="UP000192578">
    <property type="component" value="Unassembled WGS sequence"/>
</dbReference>
<sequence>MSFMDILILIVYLAPVVAPVVLGWTLNILVNFSMFTARKKLTGADNLIINHCWINFLVAVVMLAPLTSMWFQYGEAWQFSLVACYTWSFSYTLLIKASGISLTVLGLHQIICLMTQILPTSRCWAGLLRRCRRHRQPLFILWLITLVASVWIVPLGTMVEHLRFRHLIWSDNETCTFAIPAGVTHFLPVGEIMTFWMPTITSAVGMIFLAIFGIFFRTRLRAIISCEKKASSSVLCARRSHGDFRSERSVVDNMENTVMLVKPEDAELVHQERGASGRAEQREKICLRNQTTDSSGRNSHLLTSERGNEFSRDSMIVWIGLVVAHFVLIVLVNALELTWKYLPPHKTNSLIKLWPFLRIVPFTIKICLVDFLIILLSPQYRQFVSAALRRACG</sequence>
<evidence type="ECO:0000256" key="2">
    <source>
        <dbReference type="ARBA" id="ARBA00022692"/>
    </source>
</evidence>
<reference evidence="8" key="1">
    <citation type="submission" date="2017-01" db="EMBL/GenBank/DDBJ databases">
        <title>Comparative genomics of anhydrobiosis in the tardigrade Hypsibius dujardini.</title>
        <authorList>
            <person name="Yoshida Y."/>
            <person name="Koutsovoulos G."/>
            <person name="Laetsch D."/>
            <person name="Stevens L."/>
            <person name="Kumar S."/>
            <person name="Horikawa D."/>
            <person name="Ishino K."/>
            <person name="Komine S."/>
            <person name="Tomita M."/>
            <person name="Blaxter M."/>
            <person name="Arakawa K."/>
        </authorList>
    </citation>
    <scope>NUCLEOTIDE SEQUENCE [LARGE SCALE GENOMIC DNA]</scope>
    <source>
        <strain evidence="8">Z151</strain>
    </source>
</reference>
<comment type="subcellular location">
    <subcellularLocation>
        <location evidence="1">Membrane</location>
    </subcellularLocation>
</comment>